<dbReference type="Proteomes" id="UP000265618">
    <property type="component" value="Unassembled WGS sequence"/>
</dbReference>
<keyword evidence="3" id="KW-1185">Reference proteome</keyword>
<reference evidence="2 3" key="1">
    <citation type="journal article" date="2018" name="PLoS ONE">
        <title>The draft genome of Kipferlia bialata reveals reductive genome evolution in fornicate parasites.</title>
        <authorList>
            <person name="Tanifuji G."/>
            <person name="Takabayashi S."/>
            <person name="Kume K."/>
            <person name="Takagi M."/>
            <person name="Nakayama T."/>
            <person name="Kamikawa R."/>
            <person name="Inagaki Y."/>
            <person name="Hashimoto T."/>
        </authorList>
    </citation>
    <scope>NUCLEOTIDE SEQUENCE [LARGE SCALE GENOMIC DNA]</scope>
    <source>
        <strain evidence="2">NY0173</strain>
    </source>
</reference>
<accession>A0A9K3D449</accession>
<protein>
    <recommendedName>
        <fullName evidence="4">EF-hand domain-containing protein</fullName>
    </recommendedName>
</protein>
<comment type="caution">
    <text evidence="2">The sequence shown here is derived from an EMBL/GenBank/DDBJ whole genome shotgun (WGS) entry which is preliminary data.</text>
</comment>
<evidence type="ECO:0008006" key="4">
    <source>
        <dbReference type="Google" id="ProtNLM"/>
    </source>
</evidence>
<feature type="compositionally biased region" description="Basic and acidic residues" evidence="1">
    <location>
        <begin position="192"/>
        <end position="205"/>
    </location>
</feature>
<name>A0A9K3D449_9EUKA</name>
<feature type="compositionally biased region" description="Basic and acidic residues" evidence="1">
    <location>
        <begin position="220"/>
        <end position="238"/>
    </location>
</feature>
<evidence type="ECO:0000313" key="3">
    <source>
        <dbReference type="Proteomes" id="UP000265618"/>
    </source>
</evidence>
<feature type="region of interest" description="Disordered" evidence="1">
    <location>
        <begin position="219"/>
        <end position="276"/>
    </location>
</feature>
<evidence type="ECO:0000313" key="2">
    <source>
        <dbReference type="EMBL" id="GIQ88719.1"/>
    </source>
</evidence>
<evidence type="ECO:0000256" key="1">
    <source>
        <dbReference type="SAM" id="MobiDB-lite"/>
    </source>
</evidence>
<dbReference type="InterPro" id="IPR011992">
    <property type="entry name" value="EF-hand-dom_pair"/>
</dbReference>
<sequence>MHVSTDPLAAQRKVPVPELLHALLELFSRHRLARHRRLLIAFHRHDRESTGTLSLSEFTHTIQAEYPVLPEVAIPKVFARHSLSGRAAVSLRGYLDACRDVDQMLMYTDSAESELTSLVSGHLQHLQTRIQRLTERGTVPSRVLAPLSGLSISVRDALGANRPGDAYRALRELIMLLAAAERQGGENTASNEDGHGRADKDDRGNMYRDELGALMMLLRSDGDMERERERERERDASPAKDAPSHGSQSRQGHAHTGHGLMLTVTKEPSQDMMPPT</sequence>
<proteinExistence type="predicted"/>
<organism evidence="2 3">
    <name type="scientific">Kipferlia bialata</name>
    <dbReference type="NCBI Taxonomy" id="797122"/>
    <lineage>
        <taxon>Eukaryota</taxon>
        <taxon>Metamonada</taxon>
        <taxon>Carpediemonas-like organisms</taxon>
        <taxon>Kipferlia</taxon>
    </lineage>
</organism>
<dbReference type="EMBL" id="BDIP01004326">
    <property type="protein sequence ID" value="GIQ88719.1"/>
    <property type="molecule type" value="Genomic_DNA"/>
</dbReference>
<gene>
    <name evidence="2" type="ORF">KIPB_011036</name>
</gene>
<feature type="region of interest" description="Disordered" evidence="1">
    <location>
        <begin position="182"/>
        <end position="205"/>
    </location>
</feature>
<dbReference type="SUPFAM" id="SSF47473">
    <property type="entry name" value="EF-hand"/>
    <property type="match status" value="1"/>
</dbReference>
<dbReference type="AlphaFoldDB" id="A0A9K3D449"/>